<sequence>MFDQRAAAERVKFIEGDGGAEGHWGLGIGDWGLGIGDWGLGIGDSGFGIRDSGFGIRDSGFGKSILPGSSDSRLFWFFLWEGLQSRQWAGTARRD</sequence>
<evidence type="ECO:0000313" key="2">
    <source>
        <dbReference type="Proteomes" id="UP000623958"/>
    </source>
</evidence>
<protein>
    <submittedName>
        <fullName evidence="1">Uncharacterized protein</fullName>
    </submittedName>
</protein>
<reference evidence="1" key="1">
    <citation type="journal article" date="2014" name="Int. J. Syst. Evol. Microbiol.">
        <title>Complete genome sequence of Corynebacterium casei LMG S-19264T (=DSM 44701T), isolated from a smear-ripened cheese.</title>
        <authorList>
            <consortium name="US DOE Joint Genome Institute (JGI-PGF)"/>
            <person name="Walter F."/>
            <person name="Albersmeier A."/>
            <person name="Kalinowski J."/>
            <person name="Ruckert C."/>
        </authorList>
    </citation>
    <scope>NUCLEOTIDE SEQUENCE</scope>
    <source>
        <strain evidence="1">JCM 13306</strain>
    </source>
</reference>
<dbReference type="Proteomes" id="UP000623958">
    <property type="component" value="Unassembled WGS sequence"/>
</dbReference>
<comment type="caution">
    <text evidence="1">The sequence shown here is derived from an EMBL/GenBank/DDBJ whole genome shotgun (WGS) entry which is preliminary data.</text>
</comment>
<evidence type="ECO:0000313" key="1">
    <source>
        <dbReference type="EMBL" id="GHH59166.1"/>
    </source>
</evidence>
<dbReference type="AlphaFoldDB" id="A0A919FBH8"/>
<name>A0A919FBH8_9XANT</name>
<dbReference type="EMBL" id="BNBA01000035">
    <property type="protein sequence ID" value="GHH59166.1"/>
    <property type="molecule type" value="Genomic_DNA"/>
</dbReference>
<keyword evidence="2" id="KW-1185">Reference proteome</keyword>
<reference evidence="1" key="2">
    <citation type="submission" date="2020-09" db="EMBL/GenBank/DDBJ databases">
        <authorList>
            <person name="Sun Q."/>
            <person name="Ohkuma M."/>
        </authorList>
    </citation>
    <scope>NUCLEOTIDE SEQUENCE</scope>
    <source>
        <strain evidence="1">JCM 13306</strain>
    </source>
</reference>
<proteinExistence type="predicted"/>
<gene>
    <name evidence="1" type="ORF">GCM10009090_32950</name>
</gene>
<organism evidence="1 2">
    <name type="scientific">Xanthomonas boreopolis</name>
    <dbReference type="NCBI Taxonomy" id="86183"/>
    <lineage>
        <taxon>Bacteria</taxon>
        <taxon>Pseudomonadati</taxon>
        <taxon>Pseudomonadota</taxon>
        <taxon>Gammaproteobacteria</taxon>
        <taxon>Lysobacterales</taxon>
        <taxon>Lysobacteraceae</taxon>
        <taxon>Xanthomonas</taxon>
    </lineage>
</organism>
<accession>A0A919FBH8</accession>